<organism evidence="2 3">
    <name type="scientific">Phytohabitans aurantiacus</name>
    <dbReference type="NCBI Taxonomy" id="3016789"/>
    <lineage>
        <taxon>Bacteria</taxon>
        <taxon>Bacillati</taxon>
        <taxon>Actinomycetota</taxon>
        <taxon>Actinomycetes</taxon>
        <taxon>Micromonosporales</taxon>
        <taxon>Micromonosporaceae</taxon>
    </lineage>
</organism>
<keyword evidence="3" id="KW-1185">Reference proteome</keyword>
<dbReference type="Proteomes" id="UP001144280">
    <property type="component" value="Unassembled WGS sequence"/>
</dbReference>
<dbReference type="EMBL" id="BSDI01000007">
    <property type="protein sequence ID" value="GLH96355.1"/>
    <property type="molecule type" value="Genomic_DNA"/>
</dbReference>
<dbReference type="RefSeq" id="WP_281893551.1">
    <property type="nucleotide sequence ID" value="NZ_BSDI01000007.1"/>
</dbReference>
<dbReference type="PANTHER" id="PTHR21310:SF42">
    <property type="entry name" value="BIFUNCTIONAL AAC_APH"/>
    <property type="match status" value="1"/>
</dbReference>
<gene>
    <name evidence="2" type="ORF">Pa4123_16290</name>
</gene>
<sequence>MTDAVSIPDRRQTDVSVVRRLIARQFPQWAHLPVRPVAAGGWDNQTFHLGDRMSVRLPTAREYALAVAKEHRWLPVFAPRVPLPISVPLAMGEPDEGYAFHWSVYEWIDGESAGVDTIGDLTEFADSLAAFLVALRHVDPAGGPEPGLHNWFRGGPVEVYDSQTRWALGELDGQIPRDRVTAVWQSALRSPWDGRPVWFHGDVALGNLLVRDGRLAAVIDFGTCGVGDPACDLAIAWTLLSGASREAFRARLDVDSATWARGRGWALWKALVTFAHASRSDHATAAAAKRVLDQVLTDG</sequence>
<dbReference type="PANTHER" id="PTHR21310">
    <property type="entry name" value="AMINOGLYCOSIDE PHOSPHOTRANSFERASE-RELATED-RELATED"/>
    <property type="match status" value="1"/>
</dbReference>
<dbReference type="Gene3D" id="3.30.200.20">
    <property type="entry name" value="Phosphorylase Kinase, domain 1"/>
    <property type="match status" value="1"/>
</dbReference>
<dbReference type="InterPro" id="IPR011009">
    <property type="entry name" value="Kinase-like_dom_sf"/>
</dbReference>
<dbReference type="CDD" id="cd05155">
    <property type="entry name" value="APH_ChoK_like_1"/>
    <property type="match status" value="1"/>
</dbReference>
<name>A0ABQ5QNX8_9ACTN</name>
<comment type="caution">
    <text evidence="2">The sequence shown here is derived from an EMBL/GenBank/DDBJ whole genome shotgun (WGS) entry which is preliminary data.</text>
</comment>
<dbReference type="Pfam" id="PF01636">
    <property type="entry name" value="APH"/>
    <property type="match status" value="1"/>
</dbReference>
<evidence type="ECO:0000313" key="2">
    <source>
        <dbReference type="EMBL" id="GLH96355.1"/>
    </source>
</evidence>
<feature type="domain" description="Aminoglycoside phosphotransferase" evidence="1">
    <location>
        <begin position="38"/>
        <end position="265"/>
    </location>
</feature>
<dbReference type="SUPFAM" id="SSF56112">
    <property type="entry name" value="Protein kinase-like (PK-like)"/>
    <property type="match status" value="1"/>
</dbReference>
<dbReference type="InterPro" id="IPR051678">
    <property type="entry name" value="AGP_Transferase"/>
</dbReference>
<protein>
    <submittedName>
        <fullName evidence="2">Aminoglycoside phosphotransferase</fullName>
    </submittedName>
</protein>
<reference evidence="2" key="1">
    <citation type="submission" date="2022-12" db="EMBL/GenBank/DDBJ databases">
        <title>New Phytohabitans aurantiacus sp. RD004123 nov., an actinomycete isolated from soil.</title>
        <authorList>
            <person name="Triningsih D.W."/>
            <person name="Harunari E."/>
            <person name="Igarashi Y."/>
        </authorList>
    </citation>
    <scope>NUCLEOTIDE SEQUENCE</scope>
    <source>
        <strain evidence="2">RD004123</strain>
    </source>
</reference>
<evidence type="ECO:0000313" key="3">
    <source>
        <dbReference type="Proteomes" id="UP001144280"/>
    </source>
</evidence>
<dbReference type="InterPro" id="IPR002575">
    <property type="entry name" value="Aminoglycoside_PTrfase"/>
</dbReference>
<dbReference type="Gene3D" id="3.90.1200.10">
    <property type="match status" value="1"/>
</dbReference>
<proteinExistence type="predicted"/>
<accession>A0ABQ5QNX8</accession>
<evidence type="ECO:0000259" key="1">
    <source>
        <dbReference type="Pfam" id="PF01636"/>
    </source>
</evidence>